<dbReference type="InterPro" id="IPR053957">
    <property type="entry name" value="DUF2089_Zn_ribbon"/>
</dbReference>
<dbReference type="AlphaFoldDB" id="A0A3D9SDF3"/>
<accession>A0A3D9SDF3</accession>
<dbReference type="OrthoDB" id="9797643at2"/>
<evidence type="ECO:0000259" key="2">
    <source>
        <dbReference type="Pfam" id="PF22747"/>
    </source>
</evidence>
<comment type="caution">
    <text evidence="3">The sequence shown here is derived from an EMBL/GenBank/DDBJ whole genome shotgun (WGS) entry which is preliminary data.</text>
</comment>
<reference evidence="3 4" key="1">
    <citation type="submission" date="2018-08" db="EMBL/GenBank/DDBJ databases">
        <title>Genomic Encyclopedia of Type Strains, Phase III (KMG-III): the genomes of soil and plant-associated and newly described type strains.</title>
        <authorList>
            <person name="Whitman W."/>
        </authorList>
    </citation>
    <scope>NUCLEOTIDE SEQUENCE [LARGE SCALE GENOMIC DNA]</scope>
    <source>
        <strain evidence="3 4">CGMCC 1.10966</strain>
    </source>
</reference>
<protein>
    <recommendedName>
        <fullName evidence="5">DUF2089 domain-containing protein</fullName>
    </recommendedName>
</protein>
<dbReference type="EMBL" id="QTTN01000004">
    <property type="protein sequence ID" value="REE91632.1"/>
    <property type="molecule type" value="Genomic_DNA"/>
</dbReference>
<dbReference type="InterPro" id="IPR018658">
    <property type="entry name" value="DUF2089"/>
</dbReference>
<evidence type="ECO:0000259" key="1">
    <source>
        <dbReference type="Pfam" id="PF09862"/>
    </source>
</evidence>
<dbReference type="Pfam" id="PF09862">
    <property type="entry name" value="DUF2089"/>
    <property type="match status" value="1"/>
</dbReference>
<sequence>MKYPLITQCPVCEHPLHAAKLECGHCRTTIENDFELSKLALLSPEQLHFAITFLVNRGNIKEVEKELGISYPTVRGKLNDIITALGYDLRKKSEVDKKKVISMLENGEITADAAVKMLKG</sequence>
<dbReference type="RefSeq" id="WP_116187969.1">
    <property type="nucleotide sequence ID" value="NZ_QTTN01000004.1"/>
</dbReference>
<organism evidence="3 4">
    <name type="scientific">Paenibacillus taihuensis</name>
    <dbReference type="NCBI Taxonomy" id="1156355"/>
    <lineage>
        <taxon>Bacteria</taxon>
        <taxon>Bacillati</taxon>
        <taxon>Bacillota</taxon>
        <taxon>Bacilli</taxon>
        <taxon>Bacillales</taxon>
        <taxon>Paenibacillaceae</taxon>
        <taxon>Paenibacillus</taxon>
    </lineage>
</organism>
<gene>
    <name evidence="3" type="ORF">A8990_104140</name>
</gene>
<evidence type="ECO:0000313" key="3">
    <source>
        <dbReference type="EMBL" id="REE91632.1"/>
    </source>
</evidence>
<keyword evidence="4" id="KW-1185">Reference proteome</keyword>
<feature type="domain" description="DUF2089" evidence="1">
    <location>
        <begin position="42"/>
        <end position="87"/>
    </location>
</feature>
<evidence type="ECO:0008006" key="5">
    <source>
        <dbReference type="Google" id="ProtNLM"/>
    </source>
</evidence>
<proteinExistence type="predicted"/>
<dbReference type="Pfam" id="PF22747">
    <property type="entry name" value="Zn_ribbon_DUF2089"/>
    <property type="match status" value="1"/>
</dbReference>
<feature type="domain" description="DUF2089" evidence="2">
    <location>
        <begin position="9"/>
        <end position="40"/>
    </location>
</feature>
<dbReference type="Proteomes" id="UP000256304">
    <property type="component" value="Unassembled WGS sequence"/>
</dbReference>
<evidence type="ECO:0000313" key="4">
    <source>
        <dbReference type="Proteomes" id="UP000256304"/>
    </source>
</evidence>
<name>A0A3D9SDF3_9BACL</name>